<gene>
    <name evidence="1" type="ORF">MM415B02798_0003</name>
</gene>
<accession>A0A6M3L1W8</accession>
<evidence type="ECO:0000313" key="1">
    <source>
        <dbReference type="EMBL" id="QJA88250.1"/>
    </source>
</evidence>
<proteinExistence type="predicted"/>
<protein>
    <submittedName>
        <fullName evidence="1">Uncharacterized protein</fullName>
    </submittedName>
</protein>
<sequence>MRTGGIELERGTDVLLLETEDKLLLESSISSALEAEQKELSVKPSLPWVFTSGATELTYDTDRILRCEHSEAHDSHKAELILQNSDGEFTAKDLKGYSVEPKWGLITSAGSETSETAPLWVHDMTLHSVRGQLIARLACIGMPDRLARDKAQSTYLHHWSSTKTVKDLITEVADNSPVSEELTEELYTVNLSDHDGYIDLDDTEVEYINSDGGVVTARVDGVGQRISIPNREVTKIAFRLKKTGEPAGTNVTFRIYDVENDIELASKTFPIASITTSPTWCEATLDTPVTIDKEITWQVGEPTGGVYLYVDIPSASGTATDYVSVYYYDADWRSGQHIFRVYSAGTPAPNPSWETKDQDCAYRYKYNFAGIEAFDTSAESYDVIYDDEDSLIDTYVPADAFNIPEGEARLDTIDKLLGFTGCERMFKADSKIHVLTPTTSGVVYDSEYSLASGEHGFFSKANREALVNPNKIVVKSLEGDATQYEGSATSAASFALMPILGSPIRTRLANDAQGAAIAAAYISRLEVASQRGSCSVPMNVGAELWDYVKVNAVNAQDTYRVGNSGYLKRIYNPRASNPADRYTLTFGFGGVARKGVPGTKTASLRPDISSLQAEARQPYVTWGFYDMELYPRLDLIADLIDELQYAVFGKSRSKLGEGEGILIALRNILTALGFYGVDIPTEDEVAEKLVGFLKNVVSTARSDVTASRAKDTNYTNGTKTRICVILFEMSDNDYLIAKSDTNATPTTVVGYSPYDVVVGRPTQMIFIVAPSENYRVEDVGTVTIEKWLEYDLALA</sequence>
<organism evidence="1">
    <name type="scientific">viral metagenome</name>
    <dbReference type="NCBI Taxonomy" id="1070528"/>
    <lineage>
        <taxon>unclassified sequences</taxon>
        <taxon>metagenomes</taxon>
        <taxon>organismal metagenomes</taxon>
    </lineage>
</organism>
<dbReference type="EMBL" id="MT142765">
    <property type="protein sequence ID" value="QJA88250.1"/>
    <property type="molecule type" value="Genomic_DNA"/>
</dbReference>
<reference evidence="1" key="1">
    <citation type="submission" date="2020-03" db="EMBL/GenBank/DDBJ databases">
        <title>The deep terrestrial virosphere.</title>
        <authorList>
            <person name="Holmfeldt K."/>
            <person name="Nilsson E."/>
            <person name="Simone D."/>
            <person name="Lopez-Fernandez M."/>
            <person name="Wu X."/>
            <person name="de Brujin I."/>
            <person name="Lundin D."/>
            <person name="Andersson A."/>
            <person name="Bertilsson S."/>
            <person name="Dopson M."/>
        </authorList>
    </citation>
    <scope>NUCLEOTIDE SEQUENCE</scope>
    <source>
        <strain evidence="1">MM415B02798</strain>
    </source>
</reference>
<name>A0A6M3L1W8_9ZZZZ</name>
<dbReference type="AlphaFoldDB" id="A0A6M3L1W8"/>